<reference evidence="4" key="2">
    <citation type="journal article" date="2012" name="Environ. Microbiol.">
        <title>Genomic content of uncultured Bacteroidetes from contrasting oceanic provinces in the North Atlantic Ocean.</title>
        <authorList>
            <person name="Gomez-Pereira P.R."/>
            <person name="Schuler M."/>
            <person name="Fuchs B.M."/>
            <person name="Bennke C."/>
            <person name="Teeling H."/>
            <person name="Waldmann J."/>
            <person name="Richter M."/>
            <person name="Barbe V."/>
            <person name="Bataille E."/>
            <person name="Glockner F.O."/>
            <person name="Amann R."/>
        </authorList>
    </citation>
    <scope>NUCLEOTIDE SEQUENCE</scope>
</reference>
<dbReference type="InterPro" id="IPR006665">
    <property type="entry name" value="OmpA-like"/>
</dbReference>
<evidence type="ECO:0000259" key="3">
    <source>
        <dbReference type="PROSITE" id="PS51123"/>
    </source>
</evidence>
<keyword evidence="1" id="KW-0472">Membrane</keyword>
<dbReference type="InterPro" id="IPR036737">
    <property type="entry name" value="OmpA-like_sf"/>
</dbReference>
<dbReference type="PROSITE" id="PS51123">
    <property type="entry name" value="OMPA_2"/>
    <property type="match status" value="1"/>
</dbReference>
<evidence type="ECO:0000256" key="2">
    <source>
        <dbReference type="SAM" id="SignalP"/>
    </source>
</evidence>
<protein>
    <submittedName>
        <fullName evidence="4">Protein with similarity to outer membrane OmpA family protein</fullName>
    </submittedName>
</protein>
<evidence type="ECO:0000256" key="1">
    <source>
        <dbReference type="PROSITE-ProRule" id="PRU00473"/>
    </source>
</evidence>
<accession>F4MMB7</accession>
<dbReference type="PANTHER" id="PTHR30329:SF21">
    <property type="entry name" value="LIPOPROTEIN YIAD-RELATED"/>
    <property type="match status" value="1"/>
</dbReference>
<proteinExistence type="predicted"/>
<dbReference type="AlphaFoldDB" id="F4MMB7"/>
<sequence>MRSVIVFMLCFLSFFVNAQHSCEKAIELRVDSLALVTDFGDITYFKIKKDFIYQSFNVSGNYEKVVVNPSECGLKIKEIKIGSNGITSISDELIDAGYCSCATCLKRNSEVNLNNDSLVFVKFIGAQSIKLELNKAIPKQKKKWFERELVKGDKIRLKNILFVGGEARFRAVSYKDLNQLLAVMNAYPNLKILVEGHVNSPGKRNTNTNQVLSTQRAEAVVKYLIKKGIRESRLSFIGFGNTKMIYPNTKLEYEMQFNRRVEILVQ</sequence>
<dbReference type="PANTHER" id="PTHR30329">
    <property type="entry name" value="STATOR ELEMENT OF FLAGELLAR MOTOR COMPLEX"/>
    <property type="match status" value="1"/>
</dbReference>
<evidence type="ECO:0000313" key="4">
    <source>
        <dbReference type="EMBL" id="CBL87285.1"/>
    </source>
</evidence>
<feature type="signal peptide" evidence="2">
    <location>
        <begin position="1"/>
        <end position="18"/>
    </location>
</feature>
<dbReference type="Gene3D" id="3.30.1330.60">
    <property type="entry name" value="OmpA-like domain"/>
    <property type="match status" value="1"/>
</dbReference>
<dbReference type="InterPro" id="IPR050330">
    <property type="entry name" value="Bact_OuterMem_StrucFunc"/>
</dbReference>
<dbReference type="CDD" id="cd07185">
    <property type="entry name" value="OmpA_C-like"/>
    <property type="match status" value="1"/>
</dbReference>
<organism evidence="4">
    <name type="scientific">uncultured Flavobacteriia bacterium</name>
    <dbReference type="NCBI Taxonomy" id="212695"/>
    <lineage>
        <taxon>Bacteria</taxon>
        <taxon>Pseudomonadati</taxon>
        <taxon>Bacteroidota</taxon>
        <taxon>Flavobacteriia</taxon>
        <taxon>environmental samples</taxon>
    </lineage>
</organism>
<dbReference type="GO" id="GO:0016020">
    <property type="term" value="C:membrane"/>
    <property type="evidence" value="ECO:0007669"/>
    <property type="project" value="UniProtKB-UniRule"/>
</dbReference>
<dbReference type="EMBL" id="FQ032815">
    <property type="protein sequence ID" value="CBL87285.1"/>
    <property type="molecule type" value="Genomic_DNA"/>
</dbReference>
<keyword evidence="2" id="KW-0732">Signal</keyword>
<gene>
    <name evidence="4" type="ORF">S3_933_0026</name>
</gene>
<dbReference type="Pfam" id="PF00691">
    <property type="entry name" value="OmpA"/>
    <property type="match status" value="1"/>
</dbReference>
<feature type="domain" description="OmpA-like" evidence="3">
    <location>
        <begin position="149"/>
        <end position="266"/>
    </location>
</feature>
<dbReference type="SUPFAM" id="SSF103088">
    <property type="entry name" value="OmpA-like"/>
    <property type="match status" value="1"/>
</dbReference>
<feature type="chain" id="PRO_5003313335" evidence="2">
    <location>
        <begin position="19"/>
        <end position="266"/>
    </location>
</feature>
<reference evidence="4" key="1">
    <citation type="submission" date="2010-05" db="EMBL/GenBank/DDBJ databases">
        <authorList>
            <person name="Genoscope - CEA"/>
        </authorList>
    </citation>
    <scope>NUCLEOTIDE SEQUENCE</scope>
</reference>
<name>F4MMB7_9BACT</name>